<proteinExistence type="predicted"/>
<name>W4G5Z2_APHAT</name>
<dbReference type="AlphaFoldDB" id="W4G5Z2"/>
<reference evidence="1" key="1">
    <citation type="submission" date="2013-12" db="EMBL/GenBank/DDBJ databases">
        <title>The Genome Sequence of Aphanomyces astaci APO3.</title>
        <authorList>
            <consortium name="The Broad Institute Genomics Platform"/>
            <person name="Russ C."/>
            <person name="Tyler B."/>
            <person name="van West P."/>
            <person name="Dieguez-Uribeondo J."/>
            <person name="Young S.K."/>
            <person name="Zeng Q."/>
            <person name="Gargeya S."/>
            <person name="Fitzgerald M."/>
            <person name="Abouelleil A."/>
            <person name="Alvarado L."/>
            <person name="Chapman S.B."/>
            <person name="Gainer-Dewar J."/>
            <person name="Goldberg J."/>
            <person name="Griggs A."/>
            <person name="Gujja S."/>
            <person name="Hansen M."/>
            <person name="Howarth C."/>
            <person name="Imamovic A."/>
            <person name="Ireland A."/>
            <person name="Larimer J."/>
            <person name="McCowan C."/>
            <person name="Murphy C."/>
            <person name="Pearson M."/>
            <person name="Poon T.W."/>
            <person name="Priest M."/>
            <person name="Roberts A."/>
            <person name="Saif S."/>
            <person name="Shea T."/>
            <person name="Sykes S."/>
            <person name="Wortman J."/>
            <person name="Nusbaum C."/>
            <person name="Birren B."/>
        </authorList>
    </citation>
    <scope>NUCLEOTIDE SEQUENCE [LARGE SCALE GENOMIC DNA]</scope>
    <source>
        <strain evidence="1">APO3</strain>
    </source>
</reference>
<evidence type="ECO:0000313" key="1">
    <source>
        <dbReference type="EMBL" id="ETV74353.1"/>
    </source>
</evidence>
<dbReference type="RefSeq" id="XP_009836011.1">
    <property type="nucleotide sequence ID" value="XM_009837709.1"/>
</dbReference>
<protein>
    <submittedName>
        <fullName evidence="1">Uncharacterized protein</fullName>
    </submittedName>
</protein>
<dbReference type="EMBL" id="KI913144">
    <property type="protein sequence ID" value="ETV74353.1"/>
    <property type="molecule type" value="Genomic_DNA"/>
</dbReference>
<sequence length="213" mass="24026">MLHYSGHIFCFPTDERRGGPMEVHMAQGSDCTCRRTNWSQDKASNMHFAPDVGGVGRHCRMLDRSGGQHNHSLGQPPLSREYAELARGGGKQRYALPELDGREGRHVHLLHHATAQDRHVVLPEAHWVFQFVGQVDCRTSHLASGFDCADAVPRDFSCRERHCRVLTRRGRMWRPHGPVVAAFSRQQLVDGVDPKLHQLVCVLRYTAVEAGDH</sequence>
<accession>W4G5Z2</accession>
<organism evidence="1">
    <name type="scientific">Aphanomyces astaci</name>
    <name type="common">Crayfish plague agent</name>
    <dbReference type="NCBI Taxonomy" id="112090"/>
    <lineage>
        <taxon>Eukaryota</taxon>
        <taxon>Sar</taxon>
        <taxon>Stramenopiles</taxon>
        <taxon>Oomycota</taxon>
        <taxon>Saprolegniomycetes</taxon>
        <taxon>Saprolegniales</taxon>
        <taxon>Verrucalvaceae</taxon>
        <taxon>Aphanomyces</taxon>
    </lineage>
</organism>
<dbReference type="VEuPathDB" id="FungiDB:H257_10946"/>
<gene>
    <name evidence="1" type="ORF">H257_10946</name>
</gene>
<dbReference type="GeneID" id="20812942"/>